<reference evidence="1 2" key="1">
    <citation type="journal article" date="2021" name="Commun. Biol.">
        <title>The genome of Shorea leprosula (Dipterocarpaceae) highlights the ecological relevance of drought in aseasonal tropical rainforests.</title>
        <authorList>
            <person name="Ng K.K.S."/>
            <person name="Kobayashi M.J."/>
            <person name="Fawcett J.A."/>
            <person name="Hatakeyama M."/>
            <person name="Paape T."/>
            <person name="Ng C.H."/>
            <person name="Ang C.C."/>
            <person name="Tnah L.H."/>
            <person name="Lee C.T."/>
            <person name="Nishiyama T."/>
            <person name="Sese J."/>
            <person name="O'Brien M.J."/>
            <person name="Copetti D."/>
            <person name="Mohd Noor M.I."/>
            <person name="Ong R.C."/>
            <person name="Putra M."/>
            <person name="Sireger I.Z."/>
            <person name="Indrioko S."/>
            <person name="Kosugi Y."/>
            <person name="Izuno A."/>
            <person name="Isagi Y."/>
            <person name="Lee S.L."/>
            <person name="Shimizu K.K."/>
        </authorList>
    </citation>
    <scope>NUCLEOTIDE SEQUENCE [LARGE SCALE GENOMIC DNA]</scope>
    <source>
        <strain evidence="1">214</strain>
    </source>
</reference>
<dbReference type="Proteomes" id="UP001054252">
    <property type="component" value="Unassembled WGS sequence"/>
</dbReference>
<protein>
    <recommendedName>
        <fullName evidence="3">RNase H type-1 domain-containing protein</fullName>
    </recommendedName>
</protein>
<evidence type="ECO:0000313" key="2">
    <source>
        <dbReference type="Proteomes" id="UP001054252"/>
    </source>
</evidence>
<dbReference type="AlphaFoldDB" id="A0AAV5JSA2"/>
<gene>
    <name evidence="1" type="ORF">SLEP1_g26097</name>
</gene>
<accession>A0AAV5JSA2</accession>
<dbReference type="EMBL" id="BPVZ01000043">
    <property type="protein sequence ID" value="GKV15301.1"/>
    <property type="molecule type" value="Genomic_DNA"/>
</dbReference>
<evidence type="ECO:0000313" key="1">
    <source>
        <dbReference type="EMBL" id="GKV15301.1"/>
    </source>
</evidence>
<keyword evidence="2" id="KW-1185">Reference proteome</keyword>
<comment type="caution">
    <text evidence="1">The sequence shown here is derived from an EMBL/GenBank/DDBJ whole genome shotgun (WGS) entry which is preliminary data.</text>
</comment>
<evidence type="ECO:0008006" key="3">
    <source>
        <dbReference type="Google" id="ProtNLM"/>
    </source>
</evidence>
<name>A0AAV5JSA2_9ROSI</name>
<organism evidence="1 2">
    <name type="scientific">Rubroshorea leprosula</name>
    <dbReference type="NCBI Taxonomy" id="152421"/>
    <lineage>
        <taxon>Eukaryota</taxon>
        <taxon>Viridiplantae</taxon>
        <taxon>Streptophyta</taxon>
        <taxon>Embryophyta</taxon>
        <taxon>Tracheophyta</taxon>
        <taxon>Spermatophyta</taxon>
        <taxon>Magnoliopsida</taxon>
        <taxon>eudicotyledons</taxon>
        <taxon>Gunneridae</taxon>
        <taxon>Pentapetalae</taxon>
        <taxon>rosids</taxon>
        <taxon>malvids</taxon>
        <taxon>Malvales</taxon>
        <taxon>Dipterocarpaceae</taxon>
        <taxon>Rubroshorea</taxon>
    </lineage>
</organism>
<sequence length="91" mass="9905">MASKGNGYFPAVVVEAYSIRKALSWVVELGLRGVEVESDAACVVSAEGNSVVHELAKRALTNEDDEYWAEELSSNIMQCVAEDLRKLSLSV</sequence>
<proteinExistence type="predicted"/>